<dbReference type="Pfam" id="PF09588">
    <property type="entry name" value="YqaJ"/>
    <property type="match status" value="1"/>
</dbReference>
<accession>A0A9D2P4S9</accession>
<sequence length="308" mass="35948">MKKLVSTLNLDKESWLRYRKRGIGGSDAGAVCGLNPYRTAIQVYYDKTSDSIEDIDNEAMRQGRELEEYVARRFCEASGKKVRRANAMFYDEKNPFMLADVDRMVVGENAGLECKTASPYMMDQWTDEYLPISYQIQCYHYMSVCKADAWYLAVVIYGKAFKYYRIERDDEVIENLIRIEKEFWNAHVISGVMPDPDGSKTADSVIADRFKGSQGLVIPLYGFDEQLRRRQELLTVIDHMETEKRQIDQQLKIYLGDAETAENEHYKVSWKNVSRSSLDEKRLKEEQPELYEKYKRVTTSRRFTVKAA</sequence>
<gene>
    <name evidence="3" type="ORF">H9756_06500</name>
</gene>
<organism evidence="3 4">
    <name type="scientific">Candidatus Mediterraneibacter gallistercoris</name>
    <dbReference type="NCBI Taxonomy" id="2838671"/>
    <lineage>
        <taxon>Bacteria</taxon>
        <taxon>Bacillati</taxon>
        <taxon>Bacillota</taxon>
        <taxon>Clostridia</taxon>
        <taxon>Lachnospirales</taxon>
        <taxon>Lachnospiraceae</taxon>
        <taxon>Mediterraneibacter</taxon>
    </lineage>
</organism>
<dbReference type="PANTHER" id="PTHR46609:SF6">
    <property type="entry name" value="EXONUCLEASE, PHAGE-TYPE_RECB, C-TERMINAL DOMAIN-CONTAINING PROTEIN-RELATED"/>
    <property type="match status" value="1"/>
</dbReference>
<dbReference type="SUPFAM" id="SSF52980">
    <property type="entry name" value="Restriction endonuclease-like"/>
    <property type="match status" value="1"/>
</dbReference>
<dbReference type="InterPro" id="IPR019080">
    <property type="entry name" value="YqaJ_viral_recombinase"/>
</dbReference>
<evidence type="ECO:0000313" key="4">
    <source>
        <dbReference type="Proteomes" id="UP000823895"/>
    </source>
</evidence>
<dbReference type="InterPro" id="IPR011604">
    <property type="entry name" value="PDDEXK-like_dom_sf"/>
</dbReference>
<keyword evidence="1" id="KW-0378">Hydrolase</keyword>
<protein>
    <submittedName>
        <fullName evidence="3">YqaJ viral recombinase family protein</fullName>
    </submittedName>
</protein>
<dbReference type="GO" id="GO:0016787">
    <property type="term" value="F:hydrolase activity"/>
    <property type="evidence" value="ECO:0007669"/>
    <property type="project" value="UniProtKB-KW"/>
</dbReference>
<dbReference type="EMBL" id="DWWI01000141">
    <property type="protein sequence ID" value="HJC43316.1"/>
    <property type="molecule type" value="Genomic_DNA"/>
</dbReference>
<dbReference type="InterPro" id="IPR011335">
    <property type="entry name" value="Restrct_endonuc-II-like"/>
</dbReference>
<dbReference type="InterPro" id="IPR051703">
    <property type="entry name" value="NF-kappa-B_Signaling_Reg"/>
</dbReference>
<dbReference type="AlphaFoldDB" id="A0A9D2P4S9"/>
<evidence type="ECO:0000256" key="1">
    <source>
        <dbReference type="ARBA" id="ARBA00022801"/>
    </source>
</evidence>
<evidence type="ECO:0000259" key="2">
    <source>
        <dbReference type="Pfam" id="PF09588"/>
    </source>
</evidence>
<dbReference type="NCBIfam" id="TIGR03033">
    <property type="entry name" value="phage_rel_nuc"/>
    <property type="match status" value="1"/>
</dbReference>
<dbReference type="PANTHER" id="PTHR46609">
    <property type="entry name" value="EXONUCLEASE, PHAGE-TYPE/RECB, C-TERMINAL DOMAIN-CONTAINING PROTEIN"/>
    <property type="match status" value="1"/>
</dbReference>
<proteinExistence type="predicted"/>
<dbReference type="Proteomes" id="UP000823895">
    <property type="component" value="Unassembled WGS sequence"/>
</dbReference>
<dbReference type="InterPro" id="IPR017482">
    <property type="entry name" value="Lambda-type_endonuclease"/>
</dbReference>
<comment type="caution">
    <text evidence="3">The sequence shown here is derived from an EMBL/GenBank/DDBJ whole genome shotgun (WGS) entry which is preliminary data.</text>
</comment>
<name>A0A9D2P4S9_9FIRM</name>
<reference evidence="3" key="2">
    <citation type="submission" date="2021-04" db="EMBL/GenBank/DDBJ databases">
        <authorList>
            <person name="Gilroy R."/>
        </authorList>
    </citation>
    <scope>NUCLEOTIDE SEQUENCE</scope>
    <source>
        <strain evidence="3">CHK165-2605</strain>
    </source>
</reference>
<evidence type="ECO:0000313" key="3">
    <source>
        <dbReference type="EMBL" id="HJC43316.1"/>
    </source>
</evidence>
<reference evidence="3" key="1">
    <citation type="journal article" date="2021" name="PeerJ">
        <title>Extensive microbial diversity within the chicken gut microbiome revealed by metagenomics and culture.</title>
        <authorList>
            <person name="Gilroy R."/>
            <person name="Ravi A."/>
            <person name="Getino M."/>
            <person name="Pursley I."/>
            <person name="Horton D.L."/>
            <person name="Alikhan N.F."/>
            <person name="Baker D."/>
            <person name="Gharbi K."/>
            <person name="Hall N."/>
            <person name="Watson M."/>
            <person name="Adriaenssens E.M."/>
            <person name="Foster-Nyarko E."/>
            <person name="Jarju S."/>
            <person name="Secka A."/>
            <person name="Antonio M."/>
            <person name="Oren A."/>
            <person name="Chaudhuri R.R."/>
            <person name="La Ragione R."/>
            <person name="Hildebrand F."/>
            <person name="Pallen M.J."/>
        </authorList>
    </citation>
    <scope>NUCLEOTIDE SEQUENCE</scope>
    <source>
        <strain evidence="3">CHK165-2605</strain>
    </source>
</reference>
<dbReference type="Gene3D" id="3.90.320.10">
    <property type="match status" value="1"/>
</dbReference>
<feature type="domain" description="YqaJ viral recombinase" evidence="2">
    <location>
        <begin position="15"/>
        <end position="146"/>
    </location>
</feature>